<dbReference type="Proteomes" id="UP000179069">
    <property type="component" value="Unassembled WGS sequence"/>
</dbReference>
<dbReference type="SUPFAM" id="SSF56712">
    <property type="entry name" value="Prokaryotic type I DNA topoisomerase"/>
    <property type="match status" value="1"/>
</dbReference>
<comment type="subunit">
    <text evidence="10">Monomer.</text>
</comment>
<evidence type="ECO:0000313" key="14">
    <source>
        <dbReference type="Proteomes" id="UP000179069"/>
    </source>
</evidence>
<evidence type="ECO:0000256" key="2">
    <source>
        <dbReference type="ARBA" id="ARBA00009446"/>
    </source>
</evidence>
<evidence type="ECO:0000313" key="13">
    <source>
        <dbReference type="EMBL" id="OGY16273.1"/>
    </source>
</evidence>
<dbReference type="InterPro" id="IPR000380">
    <property type="entry name" value="Topo_IA"/>
</dbReference>
<feature type="region of interest" description="Interaction with DNA" evidence="10">
    <location>
        <begin position="160"/>
        <end position="165"/>
    </location>
</feature>
<dbReference type="EMBL" id="MHCI01000018">
    <property type="protein sequence ID" value="OGY16273.1"/>
    <property type="molecule type" value="Genomic_DNA"/>
</dbReference>
<keyword evidence="4" id="KW-0863">Zinc-finger</keyword>
<dbReference type="CDD" id="cd00186">
    <property type="entry name" value="TOP1Ac"/>
    <property type="match status" value="1"/>
</dbReference>
<reference evidence="13 14" key="1">
    <citation type="journal article" date="2016" name="Nat. Commun.">
        <title>Thousands of microbial genomes shed light on interconnected biogeochemical processes in an aquifer system.</title>
        <authorList>
            <person name="Anantharaman K."/>
            <person name="Brown C.T."/>
            <person name="Hug L.A."/>
            <person name="Sharon I."/>
            <person name="Castelle C.J."/>
            <person name="Probst A.J."/>
            <person name="Thomas B.C."/>
            <person name="Singh A."/>
            <person name="Wilkins M.J."/>
            <person name="Karaoz U."/>
            <person name="Brodie E.L."/>
            <person name="Williams K.H."/>
            <person name="Hubbard S.S."/>
            <person name="Banfield J.F."/>
        </authorList>
    </citation>
    <scope>NUCLEOTIDE SEQUENCE [LARGE SCALE GENOMIC DNA]</scope>
</reference>
<dbReference type="PRINTS" id="PR00417">
    <property type="entry name" value="PRTPISMRASEI"/>
</dbReference>
<keyword evidence="6" id="KW-0460">Magnesium</keyword>
<dbReference type="AlphaFoldDB" id="A0A1G1VLL6"/>
<gene>
    <name evidence="10" type="primary">topA</name>
    <name evidence="13" type="ORF">A2785_01630</name>
</gene>
<name>A0A1G1VLL6_9BACT</name>
<comment type="function">
    <text evidence="10">Releases the supercoiling and torsional tension of DNA, which is introduced during the DNA replication and transcription, by transiently cleaving and rejoining one strand of the DNA duplex. Introduces a single-strand break via transesterification at a target site in duplex DNA. The scissile phosphodiester is attacked by the catalytic tyrosine of the enzyme, resulting in the formation of a DNA-(5'-phosphotyrosyl)-enzyme intermediate and the expulsion of a 3'-OH DNA strand. The free DNA strand then undergoes passage around the unbroken strand, thus removing DNA supercoils. Finally, in the religation step, the DNA 3'-OH attacks the covalent intermediate to expel the active-site tyrosine and restore the DNA phosphodiester backbone.</text>
</comment>
<dbReference type="Gene3D" id="1.10.460.10">
    <property type="entry name" value="Topoisomerase I, domain 2"/>
    <property type="match status" value="1"/>
</dbReference>
<dbReference type="Pfam" id="PF01751">
    <property type="entry name" value="Toprim"/>
    <property type="match status" value="1"/>
</dbReference>
<evidence type="ECO:0000259" key="12">
    <source>
        <dbReference type="PROSITE" id="PS52039"/>
    </source>
</evidence>
<evidence type="ECO:0000256" key="4">
    <source>
        <dbReference type="ARBA" id="ARBA00022771"/>
    </source>
</evidence>
<feature type="site" description="Interaction with DNA" evidence="10">
    <location>
        <position position="152"/>
    </location>
</feature>
<proteinExistence type="inferred from homology"/>
<dbReference type="PANTHER" id="PTHR42785">
    <property type="entry name" value="DNA TOPOISOMERASE, TYPE IA, CORE"/>
    <property type="match status" value="1"/>
</dbReference>
<evidence type="ECO:0000256" key="5">
    <source>
        <dbReference type="ARBA" id="ARBA00022833"/>
    </source>
</evidence>
<feature type="site" description="Interaction with DNA" evidence="10">
    <location>
        <position position="137"/>
    </location>
</feature>
<dbReference type="NCBIfam" id="TIGR01051">
    <property type="entry name" value="topA_bact"/>
    <property type="match status" value="1"/>
</dbReference>
<dbReference type="SMART" id="SM00437">
    <property type="entry name" value="TOP1Ac"/>
    <property type="match status" value="1"/>
</dbReference>
<comment type="catalytic activity">
    <reaction evidence="1 10">
        <text>ATP-independent breakage of single-stranded DNA, followed by passage and rejoining.</text>
        <dbReference type="EC" id="5.6.2.1"/>
    </reaction>
</comment>
<dbReference type="PROSITE" id="PS50880">
    <property type="entry name" value="TOPRIM"/>
    <property type="match status" value="1"/>
</dbReference>
<evidence type="ECO:0000259" key="11">
    <source>
        <dbReference type="PROSITE" id="PS50880"/>
    </source>
</evidence>
<keyword evidence="3" id="KW-0479">Metal-binding</keyword>
<dbReference type="HAMAP" id="MF_00952">
    <property type="entry name" value="Topoisom_1_prok"/>
    <property type="match status" value="1"/>
</dbReference>
<keyword evidence="8 10" id="KW-0238">DNA-binding</keyword>
<dbReference type="InterPro" id="IPR013497">
    <property type="entry name" value="Topo_IA_cen"/>
</dbReference>
<dbReference type="PROSITE" id="PS00396">
    <property type="entry name" value="TOPO_IA_1"/>
    <property type="match status" value="1"/>
</dbReference>
<dbReference type="InterPro" id="IPR028612">
    <property type="entry name" value="Topoisom_1_IA"/>
</dbReference>
<keyword evidence="5" id="KW-0862">Zinc</keyword>
<dbReference type="PANTHER" id="PTHR42785:SF1">
    <property type="entry name" value="DNA TOPOISOMERASE"/>
    <property type="match status" value="1"/>
</dbReference>
<dbReference type="InterPro" id="IPR013824">
    <property type="entry name" value="Topo_IA_cen_sub1"/>
</dbReference>
<feature type="site" description="Interaction with DNA" evidence="10">
    <location>
        <position position="136"/>
    </location>
</feature>
<dbReference type="GO" id="GO:0003677">
    <property type="term" value="F:DNA binding"/>
    <property type="evidence" value="ECO:0007669"/>
    <property type="project" value="UniProtKB-KW"/>
</dbReference>
<dbReference type="InterPro" id="IPR013825">
    <property type="entry name" value="Topo_IA_cen_sub2"/>
</dbReference>
<dbReference type="Gene3D" id="3.30.65.10">
    <property type="entry name" value="Bacterial Topoisomerase I, domain 1"/>
    <property type="match status" value="2"/>
</dbReference>
<dbReference type="InterPro" id="IPR003602">
    <property type="entry name" value="Topo_IA_DNA-bd_dom"/>
</dbReference>
<dbReference type="SMART" id="SM00493">
    <property type="entry name" value="TOPRIM"/>
    <property type="match status" value="1"/>
</dbReference>
<dbReference type="Gene3D" id="3.40.50.140">
    <property type="match status" value="1"/>
</dbReference>
<feature type="site" description="Interaction with DNA" evidence="10">
    <location>
        <position position="290"/>
    </location>
</feature>
<keyword evidence="7 10" id="KW-0799">Topoisomerase</keyword>
<sequence>MKLVIVESPTKARTLSRYLGKGYEIEASMGHVRDLPPSKLGVDVEHDFAPLYEVVSEKEKIVDKLRSLAKKADEIYLSMDPDREGEAIAFHVKHLIGRNGKFKRVVFHQITKSAILDAFTHPRAIDDNLVDAQQARRVLDRLVGYTLSPLLWKKVRRGLSAGRVQSVAVRLIVEREREIEAFKPEEYWVIGAEVTKAGSPEVFSIGLVKIDGETAKVADKKTADAIVSDLKGAGYLVVRVVRKEVKKGPYPPFTTSTLQQSASNVLGFTAKRTMRAAQNLYEMGHITYHRTDSVHLAAEARASARSYIEKAYGKQYLPENPRFYKVRSKLAQEAHEAIRPTRVSVDADSLKIKGKVVSDLRRLYTVIRKRFLASQMSDAVYDSTTVDVEAKDKNPKSEARNSKVYLLRANGTILKFDGWRTLYKRDSEDRELPILEEGEGLDLKNVLAEQKFTEPSARYTDATLVKAMEERGIGRPSTYAPTISTILARQYVEYDERKFKPTTVGIATNDFLVGNFDQTVDYDFTAGMEEDLDRIALGKRKWVPVIRDFWEPFLRKAEFVEKNAKRVKVPTESTGNKCPVCKEGDEVIRVGRFGKFLSCSRFPECKYTANYVEKLQGIKCPEDGGDIVIKKTRKGKTFFGCSNYPNCKWASWRDPRASGKKSVEKSAPPISV</sequence>
<dbReference type="Gene3D" id="2.70.20.10">
    <property type="entry name" value="Topoisomerase I, domain 3"/>
    <property type="match status" value="1"/>
</dbReference>
<comment type="similarity">
    <text evidence="2 10">Belongs to the type IA topoisomerase family.</text>
</comment>
<dbReference type="CDD" id="cd03363">
    <property type="entry name" value="TOPRIM_TopoIA_TopoI"/>
    <property type="match status" value="1"/>
</dbReference>
<dbReference type="GO" id="GO:0005694">
    <property type="term" value="C:chromosome"/>
    <property type="evidence" value="ECO:0007669"/>
    <property type="project" value="InterPro"/>
</dbReference>
<dbReference type="Pfam" id="PF01131">
    <property type="entry name" value="Topoisom_bac"/>
    <property type="match status" value="1"/>
</dbReference>
<feature type="domain" description="Toprim" evidence="11">
    <location>
        <begin position="1"/>
        <end position="110"/>
    </location>
</feature>
<evidence type="ECO:0000256" key="9">
    <source>
        <dbReference type="ARBA" id="ARBA00023235"/>
    </source>
</evidence>
<feature type="domain" description="Topo IA-type catalytic" evidence="12">
    <location>
        <begin position="126"/>
        <end position="557"/>
    </location>
</feature>
<dbReference type="InterPro" id="IPR023405">
    <property type="entry name" value="Topo_IA_core_domain"/>
</dbReference>
<evidence type="ECO:0000256" key="8">
    <source>
        <dbReference type="ARBA" id="ARBA00023125"/>
    </source>
</evidence>
<evidence type="ECO:0000256" key="10">
    <source>
        <dbReference type="HAMAP-Rule" id="MF_00952"/>
    </source>
</evidence>
<accession>A0A1G1VLL6</accession>
<feature type="site" description="Interaction with DNA" evidence="10">
    <location>
        <position position="145"/>
    </location>
</feature>
<keyword evidence="9 10" id="KW-0413">Isomerase</keyword>
<feature type="site" description="Interaction with DNA" evidence="10">
    <location>
        <position position="489"/>
    </location>
</feature>
<dbReference type="InterPro" id="IPR003601">
    <property type="entry name" value="Topo_IA_2"/>
</dbReference>
<dbReference type="EC" id="5.6.2.1" evidence="10"/>
<dbReference type="SUPFAM" id="SSF57783">
    <property type="entry name" value="Zinc beta-ribbon"/>
    <property type="match status" value="2"/>
</dbReference>
<dbReference type="InterPro" id="IPR006171">
    <property type="entry name" value="TOPRIM_dom"/>
</dbReference>
<dbReference type="InterPro" id="IPR023406">
    <property type="entry name" value="Topo_IA_AS"/>
</dbReference>
<dbReference type="InterPro" id="IPR013826">
    <property type="entry name" value="Topo_IA_cen_sub3"/>
</dbReference>
<dbReference type="InterPro" id="IPR013498">
    <property type="entry name" value="Topo_IA_Znf"/>
</dbReference>
<feature type="active site" description="O-(5'-phospho-DNA)-tyrosine intermediate" evidence="10">
    <location>
        <position position="288"/>
    </location>
</feature>
<dbReference type="Gene3D" id="1.10.290.10">
    <property type="entry name" value="Topoisomerase I, domain 4"/>
    <property type="match status" value="1"/>
</dbReference>
<comment type="caution">
    <text evidence="13">The sequence shown here is derived from an EMBL/GenBank/DDBJ whole genome shotgun (WGS) entry which is preliminary data.</text>
</comment>
<protein>
    <recommendedName>
        <fullName evidence="10">DNA topoisomerase 1</fullName>
        <ecNumber evidence="10">5.6.2.1</ecNumber>
    </recommendedName>
    <alternativeName>
        <fullName evidence="10">DNA topoisomerase I</fullName>
    </alternativeName>
</protein>
<dbReference type="InterPro" id="IPR005733">
    <property type="entry name" value="TopoI_bac-type"/>
</dbReference>
<dbReference type="GO" id="GO:0008270">
    <property type="term" value="F:zinc ion binding"/>
    <property type="evidence" value="ECO:0007669"/>
    <property type="project" value="UniProtKB-KW"/>
</dbReference>
<organism evidence="13 14">
    <name type="scientific">Candidatus Chisholmbacteria bacterium RIFCSPHIGHO2_01_FULL_49_18</name>
    <dbReference type="NCBI Taxonomy" id="1797590"/>
    <lineage>
        <taxon>Bacteria</taxon>
        <taxon>Candidatus Chisholmiibacteriota</taxon>
    </lineage>
</organism>
<dbReference type="PROSITE" id="PS52039">
    <property type="entry name" value="TOPO_IA_2"/>
    <property type="match status" value="1"/>
</dbReference>
<evidence type="ECO:0000256" key="3">
    <source>
        <dbReference type="ARBA" id="ARBA00022723"/>
    </source>
</evidence>
<dbReference type="SMART" id="SM00436">
    <property type="entry name" value="TOP1Bc"/>
    <property type="match status" value="1"/>
</dbReference>
<feature type="site" description="Interaction with DNA" evidence="10">
    <location>
        <position position="31"/>
    </location>
</feature>
<evidence type="ECO:0000256" key="7">
    <source>
        <dbReference type="ARBA" id="ARBA00023029"/>
    </source>
</evidence>
<evidence type="ECO:0000256" key="6">
    <source>
        <dbReference type="ARBA" id="ARBA00022842"/>
    </source>
</evidence>
<feature type="site" description="Interaction with DNA" evidence="10">
    <location>
        <position position="140"/>
    </location>
</feature>
<dbReference type="GO" id="GO:0003917">
    <property type="term" value="F:DNA topoisomerase type I (single strand cut, ATP-independent) activity"/>
    <property type="evidence" value="ECO:0007669"/>
    <property type="project" value="UniProtKB-UniRule"/>
</dbReference>
<dbReference type="InterPro" id="IPR034149">
    <property type="entry name" value="TOPRIM_TopoI"/>
</dbReference>
<evidence type="ECO:0000256" key="1">
    <source>
        <dbReference type="ARBA" id="ARBA00000213"/>
    </source>
</evidence>
<dbReference type="GO" id="GO:0006265">
    <property type="term" value="P:DNA topological change"/>
    <property type="evidence" value="ECO:0007669"/>
    <property type="project" value="UniProtKB-UniRule"/>
</dbReference>
<dbReference type="Pfam" id="PF01396">
    <property type="entry name" value="Zn_ribbon_Top1"/>
    <property type="match status" value="2"/>
</dbReference>